<dbReference type="InterPro" id="IPR050639">
    <property type="entry name" value="SSR_resolvase"/>
</dbReference>
<dbReference type="SMART" id="SM00857">
    <property type="entry name" value="Resolvase"/>
    <property type="match status" value="1"/>
</dbReference>
<protein>
    <submittedName>
        <fullName evidence="9">Site-specific DNA recombinase</fullName>
    </submittedName>
</protein>
<name>A0A1H9EGU0_9PROT</name>
<keyword evidence="4" id="KW-0238">DNA-binding</keyword>
<dbReference type="PANTHER" id="PTHR30461">
    <property type="entry name" value="DNA-INVERTASE FROM LAMBDOID PROPHAGE"/>
    <property type="match status" value="1"/>
</dbReference>
<evidence type="ECO:0000256" key="6">
    <source>
        <dbReference type="PIRSR" id="PIRSR606118-50"/>
    </source>
</evidence>
<dbReference type="InterPro" id="IPR006118">
    <property type="entry name" value="Recombinase_CS"/>
</dbReference>
<dbReference type="Gene3D" id="3.40.50.1390">
    <property type="entry name" value="Resolvase, N-terminal catalytic domain"/>
    <property type="match status" value="1"/>
</dbReference>
<proteinExistence type="inferred from homology"/>
<feature type="domain" description="Resolvase/invertase-type recombinase catalytic" evidence="8">
    <location>
        <begin position="2"/>
        <end position="136"/>
    </location>
</feature>
<evidence type="ECO:0000256" key="2">
    <source>
        <dbReference type="ARBA" id="ARBA00022908"/>
    </source>
</evidence>
<gene>
    <name evidence="9" type="ORF">SAMN05421510_10311</name>
</gene>
<comment type="similarity">
    <text evidence="1">Belongs to the site-specific recombinase resolvase family.</text>
</comment>
<dbReference type="GO" id="GO:0000150">
    <property type="term" value="F:DNA strand exchange activity"/>
    <property type="evidence" value="ECO:0007669"/>
    <property type="project" value="UniProtKB-KW"/>
</dbReference>
<evidence type="ECO:0000256" key="7">
    <source>
        <dbReference type="PROSITE-ProRule" id="PRU10137"/>
    </source>
</evidence>
<dbReference type="Proteomes" id="UP000181998">
    <property type="component" value="Unassembled WGS sequence"/>
</dbReference>
<dbReference type="AlphaFoldDB" id="A0A1H9EGU0"/>
<dbReference type="GO" id="GO:0003677">
    <property type="term" value="F:DNA binding"/>
    <property type="evidence" value="ECO:0007669"/>
    <property type="project" value="UniProtKB-KW"/>
</dbReference>
<dbReference type="EMBL" id="FOFX01000031">
    <property type="protein sequence ID" value="SEQ24483.1"/>
    <property type="molecule type" value="Genomic_DNA"/>
</dbReference>
<evidence type="ECO:0000256" key="4">
    <source>
        <dbReference type="ARBA" id="ARBA00023125"/>
    </source>
</evidence>
<sequence>MAVIGYARVSTEEQNLDLQIDALKAAGCDRIFEDHGISAIVKKRSGFERAMKALKNGDTFVIWKLDRAFRSLHHALDMLEMFELRQIAFRSLTNQIDTTTPEGKFMYHIRFAFAELERNLISERTRAGMMAAKKRGKHVGRPYALSIEQIAAIRKKLCSDPKMTVRAVSEEMGVCMHTLYRALRRTG</sequence>
<dbReference type="PANTHER" id="PTHR30461:SF2">
    <property type="entry name" value="SERINE RECOMBINASE PINE-RELATED"/>
    <property type="match status" value="1"/>
</dbReference>
<keyword evidence="3" id="KW-0230">DNA invertase</keyword>
<dbReference type="FunFam" id="3.40.50.1390:FF:000001">
    <property type="entry name" value="DNA recombinase"/>
    <property type="match status" value="1"/>
</dbReference>
<evidence type="ECO:0000259" key="8">
    <source>
        <dbReference type="PROSITE" id="PS51736"/>
    </source>
</evidence>
<evidence type="ECO:0000313" key="10">
    <source>
        <dbReference type="Proteomes" id="UP000181998"/>
    </source>
</evidence>
<dbReference type="InterPro" id="IPR036162">
    <property type="entry name" value="Resolvase-like_N_sf"/>
</dbReference>
<dbReference type="Pfam" id="PF00239">
    <property type="entry name" value="Resolvase"/>
    <property type="match status" value="1"/>
</dbReference>
<organism evidence="9 10">
    <name type="scientific">Nitrosomonas ureae</name>
    <dbReference type="NCBI Taxonomy" id="44577"/>
    <lineage>
        <taxon>Bacteria</taxon>
        <taxon>Pseudomonadati</taxon>
        <taxon>Pseudomonadota</taxon>
        <taxon>Betaproteobacteria</taxon>
        <taxon>Nitrosomonadales</taxon>
        <taxon>Nitrosomonadaceae</taxon>
        <taxon>Nitrosomonas</taxon>
    </lineage>
</organism>
<evidence type="ECO:0000256" key="5">
    <source>
        <dbReference type="ARBA" id="ARBA00023172"/>
    </source>
</evidence>
<keyword evidence="5" id="KW-0233">DNA recombination</keyword>
<feature type="active site" description="O-(5'-phospho-DNA)-serine intermediate" evidence="6 7">
    <location>
        <position position="10"/>
    </location>
</feature>
<dbReference type="CDD" id="cd03768">
    <property type="entry name" value="SR_ResInv"/>
    <property type="match status" value="1"/>
</dbReference>
<reference evidence="9 10" key="1">
    <citation type="submission" date="2016-10" db="EMBL/GenBank/DDBJ databases">
        <authorList>
            <person name="de Groot N.N."/>
        </authorList>
    </citation>
    <scope>NUCLEOTIDE SEQUENCE [LARGE SCALE GENOMIC DNA]</scope>
    <source>
        <strain evidence="9 10">Nm9</strain>
    </source>
</reference>
<dbReference type="PROSITE" id="PS51736">
    <property type="entry name" value="RECOMBINASES_3"/>
    <property type="match status" value="1"/>
</dbReference>
<evidence type="ECO:0000256" key="1">
    <source>
        <dbReference type="ARBA" id="ARBA00009913"/>
    </source>
</evidence>
<evidence type="ECO:0000313" key="9">
    <source>
        <dbReference type="EMBL" id="SEQ24483.1"/>
    </source>
</evidence>
<keyword evidence="2" id="KW-0229">DNA integration</keyword>
<dbReference type="InterPro" id="IPR006119">
    <property type="entry name" value="Resolv_N"/>
</dbReference>
<dbReference type="GO" id="GO:0015074">
    <property type="term" value="P:DNA integration"/>
    <property type="evidence" value="ECO:0007669"/>
    <property type="project" value="UniProtKB-KW"/>
</dbReference>
<dbReference type="SUPFAM" id="SSF53041">
    <property type="entry name" value="Resolvase-like"/>
    <property type="match status" value="1"/>
</dbReference>
<dbReference type="PROSITE" id="PS00397">
    <property type="entry name" value="RECOMBINASES_1"/>
    <property type="match status" value="1"/>
</dbReference>
<evidence type="ECO:0000256" key="3">
    <source>
        <dbReference type="ARBA" id="ARBA00023100"/>
    </source>
</evidence>
<accession>A0A1H9EGU0</accession>